<organism evidence="5">
    <name type="scientific">Streptomyces sp. R08</name>
    <dbReference type="NCBI Taxonomy" id="3238624"/>
    <lineage>
        <taxon>Bacteria</taxon>
        <taxon>Bacillati</taxon>
        <taxon>Actinomycetota</taxon>
        <taxon>Actinomycetes</taxon>
        <taxon>Kitasatosporales</taxon>
        <taxon>Streptomycetaceae</taxon>
        <taxon>Streptomyces</taxon>
    </lineage>
</organism>
<keyword evidence="2" id="KW-0547">Nucleotide-binding</keyword>
<sequence>MAFAESDRRAARPRATAVAPAPDAATAKILVAGGFGVGKTTLVGAISETAPLRTEELITEASVGVDNLAGVERKTTTTVAMDFGRITLSPALVVYLFGAPGQDRFWFMWDDLSRGALGAVVLADTRRLENCFPSVDFFEHRGIPFAVGVNCFDGRCDEDPEEIRAALDLAPDIPLVLCDARDKESVKTVLLALLEHVMRGLAAEASGDRQPV</sequence>
<proteinExistence type="inferred from homology"/>
<evidence type="ECO:0000256" key="1">
    <source>
        <dbReference type="ARBA" id="ARBA00005290"/>
    </source>
</evidence>
<dbReference type="InterPro" id="IPR004130">
    <property type="entry name" value="Gpn"/>
</dbReference>
<dbReference type="RefSeq" id="WP_369186954.1">
    <property type="nucleotide sequence ID" value="NZ_CP163431.1"/>
</dbReference>
<dbReference type="Pfam" id="PF03029">
    <property type="entry name" value="ATP_bind_1"/>
    <property type="match status" value="1"/>
</dbReference>
<dbReference type="GO" id="GO:0016787">
    <property type="term" value="F:hydrolase activity"/>
    <property type="evidence" value="ECO:0007669"/>
    <property type="project" value="UniProtKB-KW"/>
</dbReference>
<dbReference type="InterPro" id="IPR027417">
    <property type="entry name" value="P-loop_NTPase"/>
</dbReference>
<dbReference type="PANTHER" id="PTHR42708:SF1">
    <property type="entry name" value="GLIDING MOTILITY PROTEIN MGLA"/>
    <property type="match status" value="1"/>
</dbReference>
<name>A0AB39M2E0_9ACTN</name>
<dbReference type="PANTHER" id="PTHR42708">
    <property type="entry name" value="ATP/GTP-BINDING PROTEIN-RELATED"/>
    <property type="match status" value="1"/>
</dbReference>
<comment type="similarity">
    <text evidence="1">Belongs to the GPN-loop GTPase family.</text>
</comment>
<accession>A0AB39M2E0</accession>
<protein>
    <submittedName>
        <fullName evidence="5">ATP/GTP-binding protein</fullName>
    </submittedName>
</protein>
<dbReference type="EMBL" id="CP163431">
    <property type="protein sequence ID" value="XDQ00035.1"/>
    <property type="molecule type" value="Genomic_DNA"/>
</dbReference>
<dbReference type="GO" id="GO:0005525">
    <property type="term" value="F:GTP binding"/>
    <property type="evidence" value="ECO:0007669"/>
    <property type="project" value="UniProtKB-KW"/>
</dbReference>
<evidence type="ECO:0000256" key="3">
    <source>
        <dbReference type="ARBA" id="ARBA00022801"/>
    </source>
</evidence>
<keyword evidence="3" id="KW-0378">Hydrolase</keyword>
<evidence type="ECO:0000256" key="4">
    <source>
        <dbReference type="ARBA" id="ARBA00023134"/>
    </source>
</evidence>
<dbReference type="Gene3D" id="3.40.50.300">
    <property type="entry name" value="P-loop containing nucleotide triphosphate hydrolases"/>
    <property type="match status" value="1"/>
</dbReference>
<dbReference type="SUPFAM" id="SSF52540">
    <property type="entry name" value="P-loop containing nucleoside triphosphate hydrolases"/>
    <property type="match status" value="1"/>
</dbReference>
<keyword evidence="4" id="KW-0342">GTP-binding</keyword>
<gene>
    <name evidence="5" type="ORF">AB5J58_07545</name>
</gene>
<dbReference type="AlphaFoldDB" id="A0AB39M2E0"/>
<dbReference type="CDD" id="cd00882">
    <property type="entry name" value="Ras_like_GTPase"/>
    <property type="match status" value="1"/>
</dbReference>
<evidence type="ECO:0000313" key="5">
    <source>
        <dbReference type="EMBL" id="XDQ00035.1"/>
    </source>
</evidence>
<reference evidence="5" key="1">
    <citation type="submission" date="2024-07" db="EMBL/GenBank/DDBJ databases">
        <authorList>
            <person name="Yu S.T."/>
        </authorList>
    </citation>
    <scope>NUCLEOTIDE SEQUENCE</scope>
    <source>
        <strain evidence="5">R08</strain>
    </source>
</reference>
<dbReference type="InterPro" id="IPR052705">
    <property type="entry name" value="Gliding_Motility_GTPase"/>
</dbReference>
<evidence type="ECO:0000256" key="2">
    <source>
        <dbReference type="ARBA" id="ARBA00022741"/>
    </source>
</evidence>